<feature type="domain" description="SecA family profile" evidence="3">
    <location>
        <begin position="995"/>
        <end position="1650"/>
    </location>
</feature>
<dbReference type="SUPFAM" id="SSF53300">
    <property type="entry name" value="vWA-like"/>
    <property type="match status" value="1"/>
</dbReference>
<dbReference type="Gene3D" id="3.40.50.410">
    <property type="entry name" value="von Willebrand factor, type A domain"/>
    <property type="match status" value="1"/>
</dbReference>
<evidence type="ECO:0000259" key="3">
    <source>
        <dbReference type="PROSITE" id="PS51196"/>
    </source>
</evidence>
<evidence type="ECO:0000256" key="2">
    <source>
        <dbReference type="ARBA" id="ARBA00023010"/>
    </source>
</evidence>
<dbReference type="GO" id="GO:0006886">
    <property type="term" value="P:intracellular protein transport"/>
    <property type="evidence" value="ECO:0007669"/>
    <property type="project" value="InterPro"/>
</dbReference>
<dbReference type="Proteomes" id="UP000663881">
    <property type="component" value="Unassembled WGS sequence"/>
</dbReference>
<dbReference type="OrthoDB" id="2386367at2759"/>
<dbReference type="GO" id="GO:0006605">
    <property type="term" value="P:protein targeting"/>
    <property type="evidence" value="ECO:0007669"/>
    <property type="project" value="InterPro"/>
</dbReference>
<comment type="caution">
    <text evidence="4">The sequence shown here is derived from an EMBL/GenBank/DDBJ whole genome shotgun (WGS) entry which is preliminary data.</text>
</comment>
<dbReference type="GO" id="GO:0005524">
    <property type="term" value="F:ATP binding"/>
    <property type="evidence" value="ECO:0007669"/>
    <property type="project" value="InterPro"/>
</dbReference>
<dbReference type="Gene3D" id="3.40.50.300">
    <property type="entry name" value="P-loop containing nucleotide triphosphate hydrolases"/>
    <property type="match status" value="2"/>
</dbReference>
<gene>
    <name evidence="5" type="ORF">OKA104_LOCUS24772</name>
    <name evidence="4" type="ORF">VCS650_LOCUS11381</name>
</gene>
<reference evidence="4" key="1">
    <citation type="submission" date="2021-02" db="EMBL/GenBank/DDBJ databases">
        <authorList>
            <person name="Nowell W R."/>
        </authorList>
    </citation>
    <scope>NUCLEOTIDE SEQUENCE</scope>
</reference>
<dbReference type="InterPro" id="IPR027417">
    <property type="entry name" value="P-loop_NTPase"/>
</dbReference>
<dbReference type="GO" id="GO:0017038">
    <property type="term" value="P:protein import"/>
    <property type="evidence" value="ECO:0007669"/>
    <property type="project" value="InterPro"/>
</dbReference>
<evidence type="ECO:0000313" key="6">
    <source>
        <dbReference type="Proteomes" id="UP000663891"/>
    </source>
</evidence>
<keyword evidence="2" id="KW-0811">Translocation</keyword>
<keyword evidence="1" id="KW-0653">Protein transport</keyword>
<evidence type="ECO:0000313" key="4">
    <source>
        <dbReference type="EMBL" id="CAF0938955.1"/>
    </source>
</evidence>
<dbReference type="EMBL" id="CAJOAY010002016">
    <property type="protein sequence ID" value="CAF3911942.1"/>
    <property type="molecule type" value="Genomic_DNA"/>
</dbReference>
<dbReference type="PANTHER" id="PTHR30612:SF0">
    <property type="entry name" value="CHLOROPLAST PROTEIN-TRANSPORTING ATPASE"/>
    <property type="match status" value="1"/>
</dbReference>
<proteinExistence type="predicted"/>
<organism evidence="4 6">
    <name type="scientific">Adineta steineri</name>
    <dbReference type="NCBI Taxonomy" id="433720"/>
    <lineage>
        <taxon>Eukaryota</taxon>
        <taxon>Metazoa</taxon>
        <taxon>Spiralia</taxon>
        <taxon>Gnathifera</taxon>
        <taxon>Rotifera</taxon>
        <taxon>Eurotatoria</taxon>
        <taxon>Bdelloidea</taxon>
        <taxon>Adinetida</taxon>
        <taxon>Adinetidae</taxon>
        <taxon>Adineta</taxon>
    </lineage>
</organism>
<dbReference type="GO" id="GO:0016020">
    <property type="term" value="C:membrane"/>
    <property type="evidence" value="ECO:0007669"/>
    <property type="project" value="InterPro"/>
</dbReference>
<evidence type="ECO:0000256" key="1">
    <source>
        <dbReference type="ARBA" id="ARBA00022927"/>
    </source>
</evidence>
<dbReference type="PANTHER" id="PTHR30612">
    <property type="entry name" value="SECA INNER MEMBRANE COMPONENT OF SEC PROTEIN SECRETION SYSTEM"/>
    <property type="match status" value="1"/>
</dbReference>
<dbReference type="PROSITE" id="PS51196">
    <property type="entry name" value="SECA_MOTOR_DEAD"/>
    <property type="match status" value="1"/>
</dbReference>
<sequence>MLQKTSKAVLVIDPINDNPGAILDELVQSASIDRPDEVFQFSITEKSKAVVKEQVRKHQLSIMSATKRSEYKFAKYKLDQLKRLSELLSQDYIEQIYHDCTRYISKHLLEEYQEGTSALNRCLMDQTILNNEDIQKYQKRIDHAKHAEELKKEHIEMEVIYSSAFTLYLNQQVDIVLENLREKDINDLTTESYCSILEKLIGYVYQSRKDVEEQLRTLSGREGKVDYDRLTKALSSLKSAKWIEKYRSDVYSDVMNDVQQQIIQHAKILRESVMDVNLDLDNLDKIENAYKITSEINEIKRIEKLVPDVNEYIDAVNSWFVKATDAIFDIIKDTFNLEKWKEQGYQTLDFNKAEKAFHYLDICKKKRSLFNSDYSFVRNNLEEFIRCFSIHVEKEIESSFESIKQYQNKNKEKLFETSRILTSRLQEVSEIKTKYSSVFAYFANKTIDEYWQNELSSYLIELSDELGRLSVTHRNEALCTKLLVAKALSKIDSFLKGEKYIDVYFKYQNIFFTQTNDVYKKVINAIKTNDYEQVALQMKLLQSSNEIGDHFADEAKRALTVGLEDLMEETKNHAIMLGNNIGINEIKPIVKGLKQLQKAKQFTSTFLDTPDEIDKCIGEVKQLIEERIKRYLETVKALITVNNFYEVDRKIDSIMSVRSWLGNYCTEDVFKQIDTLKDRLNDVVSTDVVNKYSEMDISGYTLNPPTDIFAKFGEVNNTDPIYHQALNTIKERIFAKLRKELDEAKSKQPTNPENIHIRKFESAVKYLPDAMRNALEVELAYCKADIILHIKDTEANLDKAISSGNLKNIKDVLQEYQNSEGMQCYLNKGRELVLKQMQEIAVKINENFEKHEIMEALDNAKKLCDYKDELESVVVETKQIYLDVRSRIKHTFREASLSFKNRFLDANISVVTTDETVQAVEKSFICLIEFMKFGYEHKDQPILSQMFPEDFNEIIIALIKNILQYFSDYQKQYTNALEKLDIQPLKNSLDTTKGSTAFGKLGTILNQDKTGIGQNIISEHSAFQGYSLSMFNEKTRRHGIDYVLKHLDGDSVDKDRLQKRYDEFRTIYDDLIKEYLTPDIDFDKLISNTKLIVGVVIQESKSIQWDSTVKSKIPKLTAHVFALWTLKNAVHYFEAEGVEDKQSYLLQPHAAQVISIFRMLGIGDKNEELKNNLVQVGTGEGKSVTLGVIACLLALLGFNVCCACYSEYLSQRDYTAFQSLFDSLDLLSYIRYGTFNKLCEDTINENGDIRQTIEQLISKNVNNAIQNSRHKKRAKILLIDEVDVFFSRDFYGNVYTPSARLRDPTIKSLVNFIWAQRKSNLNVNKVKNTREYACCCQRFPDWEPLIQEVVKDMLSDVHNFKSHDYVRDKGKIGYIEQDNIVYNVVYGYKTLFAYYYEHENKPIDDEILQENISINIKCGSFSYAEIPLEFTYIMGVTGTLKTLSDPEKQIIENVYKINKQTFIPSVFGQNNLKFVEKDDIMIENSDDYFNAIRREIDNRLTGKALEKRAVLILFESKQKLKAFYESEALETIRESVACLTEEESLEEKANSTKRATTSGQVTLLTRTFGRGTDFICHDQNVLASGGTHVIQTFLSEEVSEEVQIKGRTARQGDCGSYSMILLDSDFEKFQIEKTDIENVKKGRSILTRLAGVLTSTKTYATVYDLLNDKRIDLFKTQYEANMKYVEHARERHRTAKDFLTNLHSGNTNLIRQFLIDENKGVKGNWISRTVCLMDATGSMGNLLYKCKNTVDDMFERASEILKDHDISSDSFQIQFVVYRNYNSREDKILQSSPWETKPDNLRTFMNTIKPEGGMFNEAIEIGLWHANKENERETITQIILIGDAPPNSKEEVKEKRKSLGEEYWQQTKFSDSTYYEDELAKLTLNKIPVHAFYVEPRAETIFQSIAILTGGRCQMLDINSPSGSTILTDFVTEEILRNIGGNSKGSALVEAYRKKFGKSYT</sequence>
<dbReference type="Pfam" id="PF07517">
    <property type="entry name" value="SecA_DEAD"/>
    <property type="match status" value="1"/>
</dbReference>
<dbReference type="InterPro" id="IPR036465">
    <property type="entry name" value="vWFA_dom_sf"/>
</dbReference>
<dbReference type="EMBL" id="CAJNON010000084">
    <property type="protein sequence ID" value="CAF0938955.1"/>
    <property type="molecule type" value="Genomic_DNA"/>
</dbReference>
<accession>A0A814CE15</accession>
<dbReference type="InterPro" id="IPR014018">
    <property type="entry name" value="SecA_motor_DEAD"/>
</dbReference>
<protein>
    <recommendedName>
        <fullName evidence="3">SecA family profile domain-containing protein</fullName>
    </recommendedName>
</protein>
<dbReference type="SUPFAM" id="SSF52540">
    <property type="entry name" value="P-loop containing nucleoside triphosphate hydrolases"/>
    <property type="match status" value="2"/>
</dbReference>
<name>A0A814CE15_9BILA</name>
<dbReference type="InterPro" id="IPR000185">
    <property type="entry name" value="SecA"/>
</dbReference>
<evidence type="ECO:0000313" key="5">
    <source>
        <dbReference type="EMBL" id="CAF3911942.1"/>
    </source>
</evidence>
<keyword evidence="1" id="KW-0813">Transport</keyword>
<dbReference type="InterPro" id="IPR011115">
    <property type="entry name" value="SecA_DEAD"/>
</dbReference>
<dbReference type="Proteomes" id="UP000663891">
    <property type="component" value="Unassembled WGS sequence"/>
</dbReference>